<dbReference type="AlphaFoldDB" id="A0ABD5VGJ7"/>
<dbReference type="RefSeq" id="WP_336350261.1">
    <property type="nucleotide sequence ID" value="NZ_JAZAQL010000002.1"/>
</dbReference>
<dbReference type="Gene3D" id="3.40.50.10900">
    <property type="entry name" value="PAC-like subunit"/>
    <property type="match status" value="1"/>
</dbReference>
<dbReference type="EMBL" id="JBHSXN010000002">
    <property type="protein sequence ID" value="MFC6953300.1"/>
    <property type="molecule type" value="Genomic_DNA"/>
</dbReference>
<gene>
    <name evidence="1" type="ORF">ACFQGB_10535</name>
</gene>
<accession>A0ABD5VGJ7</accession>
<dbReference type="PANTHER" id="PTHR35610">
    <property type="entry name" value="3-ISOPROPYLMALATE DEHYDRATASE-RELATED"/>
    <property type="match status" value="1"/>
</dbReference>
<protein>
    <submittedName>
        <fullName evidence="1">Proteasome assembly chaperone family protein</fullName>
    </submittedName>
</protein>
<dbReference type="SUPFAM" id="SSF159659">
    <property type="entry name" value="Cgl1923-like"/>
    <property type="match status" value="1"/>
</dbReference>
<organism evidence="1 2">
    <name type="scientific">Halorubellus litoreus</name>
    <dbReference type="NCBI Taxonomy" id="755308"/>
    <lineage>
        <taxon>Archaea</taxon>
        <taxon>Methanobacteriati</taxon>
        <taxon>Methanobacteriota</taxon>
        <taxon>Stenosarchaea group</taxon>
        <taxon>Halobacteria</taxon>
        <taxon>Halobacteriales</taxon>
        <taxon>Halorubellaceae</taxon>
        <taxon>Halorubellus</taxon>
    </lineage>
</organism>
<comment type="caution">
    <text evidence="1">The sequence shown here is derived from an EMBL/GenBank/DDBJ whole genome shotgun (WGS) entry which is preliminary data.</text>
</comment>
<name>A0ABD5VGJ7_9EURY</name>
<dbReference type="PANTHER" id="PTHR35610:SF3">
    <property type="entry name" value="PROTEASOME ASSEMBLY CHAPERONE FAMILY PROTEIN"/>
    <property type="match status" value="1"/>
</dbReference>
<evidence type="ECO:0000313" key="2">
    <source>
        <dbReference type="Proteomes" id="UP001596395"/>
    </source>
</evidence>
<keyword evidence="2" id="KW-1185">Reference proteome</keyword>
<keyword evidence="1" id="KW-0647">Proteasome</keyword>
<sequence length="247" mass="27109">MVIESTPRFEVCDQGADVDHVISGFAAYGLAGLTAVDYLRERLDLEPCGYVTTDALPTITPFEDGRPHHHTRILTREDLDVAVLHGGLFVPNSAAKPFTDAILDWTESASVDEVAVLSGVPIPHAPEDHRTFHVSTRDYFDVRVADADPEIPGMGNGFLDGVDAALVERGMVSDLAVGVFLTPVHERVPDVDAAIQLLDTVTRLYDLDVDTGPLEAFAADVAAYYERLHERLESIPDNERPEDRMFN</sequence>
<dbReference type="InterPro" id="IPR038389">
    <property type="entry name" value="PSMG2_sf"/>
</dbReference>
<evidence type="ECO:0000313" key="1">
    <source>
        <dbReference type="EMBL" id="MFC6953300.1"/>
    </source>
</evidence>
<dbReference type="Pfam" id="PF09754">
    <property type="entry name" value="PAC2"/>
    <property type="match status" value="1"/>
</dbReference>
<reference evidence="1 2" key="1">
    <citation type="journal article" date="2019" name="Int. J. Syst. Evol. Microbiol.">
        <title>The Global Catalogue of Microorganisms (GCM) 10K type strain sequencing project: providing services to taxonomists for standard genome sequencing and annotation.</title>
        <authorList>
            <consortium name="The Broad Institute Genomics Platform"/>
            <consortium name="The Broad Institute Genome Sequencing Center for Infectious Disease"/>
            <person name="Wu L."/>
            <person name="Ma J."/>
        </authorList>
    </citation>
    <scope>NUCLEOTIDE SEQUENCE [LARGE SCALE GENOMIC DNA]</scope>
    <source>
        <strain evidence="1 2">GX26</strain>
    </source>
</reference>
<dbReference type="GO" id="GO:0000502">
    <property type="term" value="C:proteasome complex"/>
    <property type="evidence" value="ECO:0007669"/>
    <property type="project" value="UniProtKB-KW"/>
</dbReference>
<dbReference type="Proteomes" id="UP001596395">
    <property type="component" value="Unassembled WGS sequence"/>
</dbReference>
<dbReference type="InterPro" id="IPR019151">
    <property type="entry name" value="Proteasome_assmbl_chaperone_2"/>
</dbReference>
<proteinExistence type="predicted"/>